<keyword evidence="3" id="KW-1185">Reference proteome</keyword>
<dbReference type="Gene3D" id="2.115.10.20">
    <property type="entry name" value="Glycosyl hydrolase domain, family 43"/>
    <property type="match status" value="1"/>
</dbReference>
<evidence type="ECO:0008006" key="4">
    <source>
        <dbReference type="Google" id="ProtNLM"/>
    </source>
</evidence>
<dbReference type="RefSeq" id="WP_090973108.1">
    <property type="nucleotide sequence ID" value="NZ_FOLL01000006.1"/>
</dbReference>
<dbReference type="OrthoDB" id="9799605at2"/>
<dbReference type="PROSITE" id="PS51257">
    <property type="entry name" value="PROKAR_LIPOPROTEIN"/>
    <property type="match status" value="1"/>
</dbReference>
<dbReference type="Proteomes" id="UP000199577">
    <property type="component" value="Unassembled WGS sequence"/>
</dbReference>
<feature type="signal peptide" evidence="1">
    <location>
        <begin position="1"/>
        <end position="33"/>
    </location>
</feature>
<accession>A0A1I1H6N7</accession>
<evidence type="ECO:0000256" key="1">
    <source>
        <dbReference type="SAM" id="SignalP"/>
    </source>
</evidence>
<gene>
    <name evidence="2" type="ORF">SAMN05421747_10627</name>
</gene>
<dbReference type="STRING" id="623281.SAMN05421747_10627"/>
<protein>
    <recommendedName>
        <fullName evidence="4">Glycosyl hydrolase family 32</fullName>
    </recommendedName>
</protein>
<feature type="chain" id="PRO_5011789962" description="Glycosyl hydrolase family 32" evidence="1">
    <location>
        <begin position="34"/>
        <end position="570"/>
    </location>
</feature>
<organism evidence="2 3">
    <name type="scientific">Parapedobacter composti</name>
    <dbReference type="NCBI Taxonomy" id="623281"/>
    <lineage>
        <taxon>Bacteria</taxon>
        <taxon>Pseudomonadati</taxon>
        <taxon>Bacteroidota</taxon>
        <taxon>Sphingobacteriia</taxon>
        <taxon>Sphingobacteriales</taxon>
        <taxon>Sphingobacteriaceae</taxon>
        <taxon>Parapedobacter</taxon>
    </lineage>
</organism>
<proteinExistence type="predicted"/>
<evidence type="ECO:0000313" key="2">
    <source>
        <dbReference type="EMBL" id="SFC19481.1"/>
    </source>
</evidence>
<dbReference type="AlphaFoldDB" id="A0A1I1H6N7"/>
<keyword evidence="1" id="KW-0732">Signal</keyword>
<dbReference type="EMBL" id="FOLL01000006">
    <property type="protein sequence ID" value="SFC19481.1"/>
    <property type="molecule type" value="Genomic_DNA"/>
</dbReference>
<name>A0A1I1H6N7_9SPHI</name>
<sequence>MSLKKHATPALRLTTLKALSVMGLITACGIAAAQDSTAQRRPEVLYNNIRLPEQWPPRYDDPKFVGYRTPPYLVNPPDVININTGRQLFVDDFLIANTTLNRVFHAAEKLDQNPVFFPETDYEKESLGSSEPGHKDVTYLGHGGVFYDFDDRLFKMFYTAGWRGGLAMATSTNLVDWKRPDLGLVDQNIILPGGWLNAGGDNAIWLDSQTENPDEKFKMVTDRGTHLADRRDHTLHFSRDGRIWSHGLPAHRADDYCSFFYNPFRDVWVFSLKKQGRGRARWYLESEEFMKGTNWDDAVFWVNADTLDKPDPDIGNFAQLYSLNAVAYESVILGEFYVHLGPTNRVANEGRFPKITELKLGFSRDGFHWHRPDRRPFIAATRKEGDWDRGYLHGTMGVCLVMGDELWFPYCGYSGQASDGFRGMYTGASIGMAKLRRDGFASMEAGKKAGHLVTRPVTFDGKYLFVNVDCPEGELRAEILDERGKVIKPFSMKHCKPTRVNKTLHQIEWTGGEDLSSIAGKPVQFRFQLSNGKLYSFWVSPDKSGASYGYLGAGGPGYDGVIDNKGINAY</sequence>
<reference evidence="2 3" key="1">
    <citation type="submission" date="2016-10" db="EMBL/GenBank/DDBJ databases">
        <authorList>
            <person name="de Groot N.N."/>
        </authorList>
    </citation>
    <scope>NUCLEOTIDE SEQUENCE [LARGE SCALE GENOMIC DNA]</scope>
    <source>
        <strain evidence="2 3">DSM 22900</strain>
    </source>
</reference>
<dbReference type="InterPro" id="IPR023296">
    <property type="entry name" value="Glyco_hydro_beta-prop_sf"/>
</dbReference>
<evidence type="ECO:0000313" key="3">
    <source>
        <dbReference type="Proteomes" id="UP000199577"/>
    </source>
</evidence>